<feature type="transmembrane region" description="Helical" evidence="1">
    <location>
        <begin position="157"/>
        <end position="178"/>
    </location>
</feature>
<keyword evidence="1" id="KW-0472">Membrane</keyword>
<evidence type="ECO:0000313" key="2">
    <source>
        <dbReference type="EMBL" id="CAA0103163.1"/>
    </source>
</evidence>
<feature type="transmembrane region" description="Helical" evidence="1">
    <location>
        <begin position="115"/>
        <end position="137"/>
    </location>
</feature>
<dbReference type="Proteomes" id="UP000434580">
    <property type="component" value="Unassembled WGS sequence"/>
</dbReference>
<reference evidence="2 3" key="1">
    <citation type="submission" date="2019-11" db="EMBL/GenBank/DDBJ databases">
        <authorList>
            <person name="Holert J."/>
        </authorList>
    </citation>
    <scope>NUCLEOTIDE SEQUENCE [LARGE SCALE GENOMIC DNA]</scope>
    <source>
        <strain evidence="2">BC5_2</strain>
    </source>
</reference>
<name>A0A5S9PGL3_9GAMM</name>
<gene>
    <name evidence="2" type="ORF">DPBNPPHM_00910</name>
</gene>
<evidence type="ECO:0000256" key="1">
    <source>
        <dbReference type="SAM" id="Phobius"/>
    </source>
</evidence>
<dbReference type="AlphaFoldDB" id="A0A5S9PGL3"/>
<proteinExistence type="predicted"/>
<keyword evidence="1" id="KW-0812">Transmembrane</keyword>
<feature type="transmembrane region" description="Helical" evidence="1">
    <location>
        <begin position="85"/>
        <end position="103"/>
    </location>
</feature>
<accession>A0A5S9PGL3</accession>
<evidence type="ECO:0000313" key="3">
    <source>
        <dbReference type="Proteomes" id="UP000434580"/>
    </source>
</evidence>
<organism evidence="2 3">
    <name type="scientific">BD1-7 clade bacterium</name>
    <dbReference type="NCBI Taxonomy" id="2029982"/>
    <lineage>
        <taxon>Bacteria</taxon>
        <taxon>Pseudomonadati</taxon>
        <taxon>Pseudomonadota</taxon>
        <taxon>Gammaproteobacteria</taxon>
        <taxon>Cellvibrionales</taxon>
        <taxon>Spongiibacteraceae</taxon>
        <taxon>BD1-7 clade</taxon>
    </lineage>
</organism>
<evidence type="ECO:0008006" key="4">
    <source>
        <dbReference type="Google" id="ProtNLM"/>
    </source>
</evidence>
<protein>
    <recommendedName>
        <fullName evidence="4">DUF4386 domain-containing protein</fullName>
    </recommendedName>
</protein>
<sequence length="188" mass="20916">MHNLIAYFQRASQGKTVFLLFVITNLVYASMLVYSLPLVSSYAPESMLFDMSPTGYSYHQAVALLTSLGVDGRSAYLTVQLPLDFIYPGMFSVSYALLITWLLKQYTPEDSKLFYIAFIPFVAGGFDYLENIGIIAMLKNFPHVSENLVTTTSALTIVKSGATTLFFVLLILAVIQIIQRRLGIGLRS</sequence>
<feature type="transmembrane region" description="Helical" evidence="1">
    <location>
        <begin position="17"/>
        <end position="39"/>
    </location>
</feature>
<keyword evidence="1" id="KW-1133">Transmembrane helix</keyword>
<dbReference type="OrthoDB" id="5198105at2"/>
<dbReference type="EMBL" id="CACSII010000012">
    <property type="protein sequence ID" value="CAA0103163.1"/>
    <property type="molecule type" value="Genomic_DNA"/>
</dbReference>